<accession>A0ABT4XEA5</accession>
<dbReference type="RefSeq" id="WP_271347424.1">
    <property type="nucleotide sequence ID" value="NZ_JAQJZJ010000003.1"/>
</dbReference>
<sequence>MTRNGLFGLAIAGLLLAVTAAAAANIELVSAEDYGQDWPFKGEEMHLLCMPGNAVVASDPESGRMYPLNGTASSQAKRLGLDPLEAIWLDNPAIPGTKVSVGPLIERGLALCKS</sequence>
<evidence type="ECO:0000313" key="3">
    <source>
        <dbReference type="Proteomes" id="UP001212042"/>
    </source>
</evidence>
<evidence type="ECO:0000313" key="2">
    <source>
        <dbReference type="EMBL" id="MDA7086522.1"/>
    </source>
</evidence>
<feature type="signal peptide" evidence="1">
    <location>
        <begin position="1"/>
        <end position="23"/>
    </location>
</feature>
<dbReference type="Proteomes" id="UP001212042">
    <property type="component" value="Unassembled WGS sequence"/>
</dbReference>
<gene>
    <name evidence="2" type="ORF">PH586_09040</name>
</gene>
<comment type="caution">
    <text evidence="2">The sequence shown here is derived from an EMBL/GenBank/DDBJ whole genome shotgun (WGS) entry which is preliminary data.</text>
</comment>
<dbReference type="InterPro" id="IPR019648">
    <property type="entry name" value="YebY"/>
</dbReference>
<evidence type="ECO:0000256" key="1">
    <source>
        <dbReference type="SAM" id="SignalP"/>
    </source>
</evidence>
<organism evidence="2 3">
    <name type="scientific">Pseudomonas aestuarii</name>
    <dbReference type="NCBI Taxonomy" id="3018340"/>
    <lineage>
        <taxon>Bacteria</taxon>
        <taxon>Pseudomonadati</taxon>
        <taxon>Pseudomonadota</taxon>
        <taxon>Gammaproteobacteria</taxon>
        <taxon>Pseudomonadales</taxon>
        <taxon>Pseudomonadaceae</taxon>
        <taxon>Pseudomonas</taxon>
    </lineage>
</organism>
<proteinExistence type="predicted"/>
<name>A0ABT4XEA5_9PSED</name>
<feature type="chain" id="PRO_5045844774" evidence="1">
    <location>
        <begin position="24"/>
        <end position="114"/>
    </location>
</feature>
<reference evidence="2 3" key="1">
    <citation type="submission" date="2023-01" db="EMBL/GenBank/DDBJ databases">
        <title>Pseudomonas SA3-5T sp. nov., isolated from tidal flat sediment.</title>
        <authorList>
            <person name="Kim H.S."/>
            <person name="Kim J.-S."/>
            <person name="Suh M.K."/>
            <person name="Eom M.K."/>
            <person name="Lee J.-S."/>
        </authorList>
    </citation>
    <scope>NUCLEOTIDE SEQUENCE [LARGE SCALE GENOMIC DNA]</scope>
    <source>
        <strain evidence="2 3">SA3-5</strain>
    </source>
</reference>
<keyword evidence="3" id="KW-1185">Reference proteome</keyword>
<protein>
    <submittedName>
        <fullName evidence="2">DUF2511 domain-containing protein</fullName>
    </submittedName>
</protein>
<dbReference type="EMBL" id="JAQJZJ010000003">
    <property type="protein sequence ID" value="MDA7086522.1"/>
    <property type="molecule type" value="Genomic_DNA"/>
</dbReference>
<dbReference type="Pfam" id="PF10709">
    <property type="entry name" value="DUF2511"/>
    <property type="match status" value="1"/>
</dbReference>
<keyword evidence="1" id="KW-0732">Signal</keyword>